<keyword evidence="1" id="KW-0805">Transcription regulation</keyword>
<dbReference type="SUPFAM" id="SSF51206">
    <property type="entry name" value="cAMP-binding domain-like"/>
    <property type="match status" value="1"/>
</dbReference>
<protein>
    <recommendedName>
        <fullName evidence="8">Crp/Fnr family transcriptional regulator</fullName>
    </recommendedName>
</protein>
<proteinExistence type="predicted"/>
<dbReference type="CDD" id="cd00038">
    <property type="entry name" value="CAP_ED"/>
    <property type="match status" value="1"/>
</dbReference>
<dbReference type="PROSITE" id="PS00042">
    <property type="entry name" value="HTH_CRP_1"/>
    <property type="match status" value="1"/>
</dbReference>
<dbReference type="SMART" id="SM00419">
    <property type="entry name" value="HTH_CRP"/>
    <property type="match status" value="1"/>
</dbReference>
<evidence type="ECO:0008006" key="8">
    <source>
        <dbReference type="Google" id="ProtNLM"/>
    </source>
</evidence>
<gene>
    <name evidence="6" type="ORF">CATMQ487_20980</name>
</gene>
<dbReference type="Proteomes" id="UP001057498">
    <property type="component" value="Chromosome"/>
</dbReference>
<name>A0ABM7YL49_9BURK</name>
<keyword evidence="2" id="KW-0238">DNA-binding</keyword>
<dbReference type="PROSITE" id="PS50042">
    <property type="entry name" value="CNMP_BINDING_3"/>
    <property type="match status" value="1"/>
</dbReference>
<evidence type="ECO:0000313" key="7">
    <source>
        <dbReference type="Proteomes" id="UP001057498"/>
    </source>
</evidence>
<dbReference type="PANTHER" id="PTHR24567:SF75">
    <property type="entry name" value="FUMARATE AND NITRATE REDUCTION REGULATORY PROTEIN"/>
    <property type="match status" value="1"/>
</dbReference>
<dbReference type="InterPro" id="IPR050397">
    <property type="entry name" value="Env_Response_Regulators"/>
</dbReference>
<keyword evidence="7" id="KW-1185">Reference proteome</keyword>
<dbReference type="SMART" id="SM00100">
    <property type="entry name" value="cNMP"/>
    <property type="match status" value="1"/>
</dbReference>
<dbReference type="InterPro" id="IPR018335">
    <property type="entry name" value="Tscrpt_reg_HTH_Crp-type_CS"/>
</dbReference>
<keyword evidence="3" id="KW-0804">Transcription</keyword>
<reference evidence="6" key="1">
    <citation type="submission" date="2022-04" db="EMBL/GenBank/DDBJ databases">
        <title>Whole genome sequence of Sphaerotilus sp. FB-5.</title>
        <authorList>
            <person name="Takeda M."/>
            <person name="Narihara S."/>
            <person name="Akimoto M."/>
            <person name="Akimoto R."/>
            <person name="Nishiyashiki S."/>
            <person name="Murakami T."/>
        </authorList>
    </citation>
    <scope>NUCLEOTIDE SEQUENCE</scope>
    <source>
        <strain evidence="6">FB-5</strain>
    </source>
</reference>
<dbReference type="PANTHER" id="PTHR24567">
    <property type="entry name" value="CRP FAMILY TRANSCRIPTIONAL REGULATORY PROTEIN"/>
    <property type="match status" value="1"/>
</dbReference>
<evidence type="ECO:0000256" key="3">
    <source>
        <dbReference type="ARBA" id="ARBA00023163"/>
    </source>
</evidence>
<feature type="domain" description="HTH crp-type" evidence="5">
    <location>
        <begin position="167"/>
        <end position="240"/>
    </location>
</feature>
<dbReference type="Gene3D" id="1.10.10.10">
    <property type="entry name" value="Winged helix-like DNA-binding domain superfamily/Winged helix DNA-binding domain"/>
    <property type="match status" value="1"/>
</dbReference>
<evidence type="ECO:0000259" key="5">
    <source>
        <dbReference type="PROSITE" id="PS51063"/>
    </source>
</evidence>
<dbReference type="InterPro" id="IPR012318">
    <property type="entry name" value="HTH_CRP"/>
</dbReference>
<dbReference type="Pfam" id="PF00027">
    <property type="entry name" value="cNMP_binding"/>
    <property type="match status" value="1"/>
</dbReference>
<dbReference type="InterPro" id="IPR014710">
    <property type="entry name" value="RmlC-like_jellyroll"/>
</dbReference>
<sequence>MIALLPSPVADVGCDPPIDSPSPSLTCPGELLQRLRAAESGRLGELSVPPLVLRVAMGSVVHLEGARVSSIHVVRSGAFKCVRMLEDGYEQVVSFAERADVLGFDGLCRGVHQTTAVALEDSTVYGLSVHEVNGLLQTSPELARALHSAVSRALVDAARIADMMAAVASETRLARFLVWCSDRALERGESPRRLHLRMGRRDIASLLGVAHETVSRCFSLLARDGVLQVENRDVEILDRAALVANSRGTRRNSDLAIRHRAAAA</sequence>
<accession>A0ABM7YL49</accession>
<dbReference type="InterPro" id="IPR018490">
    <property type="entry name" value="cNMP-bd_dom_sf"/>
</dbReference>
<dbReference type="SUPFAM" id="SSF46785">
    <property type="entry name" value="Winged helix' DNA-binding domain"/>
    <property type="match status" value="1"/>
</dbReference>
<evidence type="ECO:0000259" key="4">
    <source>
        <dbReference type="PROSITE" id="PS50042"/>
    </source>
</evidence>
<dbReference type="InterPro" id="IPR036388">
    <property type="entry name" value="WH-like_DNA-bd_sf"/>
</dbReference>
<evidence type="ECO:0000256" key="1">
    <source>
        <dbReference type="ARBA" id="ARBA00023015"/>
    </source>
</evidence>
<organism evidence="6 7">
    <name type="scientific">Sphaerotilus microaerophilus</name>
    <dbReference type="NCBI Taxonomy" id="2914710"/>
    <lineage>
        <taxon>Bacteria</taxon>
        <taxon>Pseudomonadati</taxon>
        <taxon>Pseudomonadota</taxon>
        <taxon>Betaproteobacteria</taxon>
        <taxon>Burkholderiales</taxon>
        <taxon>Sphaerotilaceae</taxon>
        <taxon>Sphaerotilus</taxon>
    </lineage>
</organism>
<dbReference type="InterPro" id="IPR036390">
    <property type="entry name" value="WH_DNA-bd_sf"/>
</dbReference>
<dbReference type="Pfam" id="PF13545">
    <property type="entry name" value="HTH_Crp_2"/>
    <property type="match status" value="1"/>
</dbReference>
<dbReference type="EMBL" id="AP025730">
    <property type="protein sequence ID" value="BDI05128.1"/>
    <property type="molecule type" value="Genomic_DNA"/>
</dbReference>
<evidence type="ECO:0000313" key="6">
    <source>
        <dbReference type="EMBL" id="BDI05128.1"/>
    </source>
</evidence>
<dbReference type="PRINTS" id="PR00034">
    <property type="entry name" value="HTHCRP"/>
</dbReference>
<dbReference type="InterPro" id="IPR000595">
    <property type="entry name" value="cNMP-bd_dom"/>
</dbReference>
<evidence type="ECO:0000256" key="2">
    <source>
        <dbReference type="ARBA" id="ARBA00023125"/>
    </source>
</evidence>
<dbReference type="PROSITE" id="PS51063">
    <property type="entry name" value="HTH_CRP_2"/>
    <property type="match status" value="1"/>
</dbReference>
<dbReference type="Gene3D" id="2.60.120.10">
    <property type="entry name" value="Jelly Rolls"/>
    <property type="match status" value="1"/>
</dbReference>
<feature type="domain" description="Cyclic nucleotide-binding" evidence="4">
    <location>
        <begin position="31"/>
        <end position="153"/>
    </location>
</feature>